<keyword evidence="2" id="KW-1185">Reference proteome</keyword>
<gene>
    <name evidence="1" type="ORF">ATK86_3990</name>
</gene>
<sequence>MPNNPRCPASRSAAAERVPIPARLAHSPVSAGLVVPYITLAHRDRTRPIWGRIDAQRLGEVLDNKRCQVCGEPLDATLVLMIRPSDYVRGVAVEPGLHPECALYSRRACVMLAGHVDRYNPSGGSPLNRCGDPLCRCRFWASVEDNDATPSREGKPAEAWYEAWIKLEDYRIFTVPADESGPAATGIALRRVPLLRLRKVRDPAPDGANTEWMDMLAKIVAARRLWNTLVVDEHPDINS</sequence>
<name>A0A2N3VD81_9NOCA</name>
<reference evidence="1 2" key="1">
    <citation type="submission" date="2017-12" db="EMBL/GenBank/DDBJ databases">
        <title>Sequencing the genomes of 1000 Actinobacteria strains.</title>
        <authorList>
            <person name="Klenk H.-P."/>
        </authorList>
    </citation>
    <scope>NUCLEOTIDE SEQUENCE [LARGE SCALE GENOMIC DNA]</scope>
    <source>
        <strain evidence="1 2">DSM 44489</strain>
    </source>
</reference>
<protein>
    <submittedName>
        <fullName evidence="1">Uncharacterized protein</fullName>
    </submittedName>
</protein>
<proteinExistence type="predicted"/>
<evidence type="ECO:0000313" key="1">
    <source>
        <dbReference type="EMBL" id="PKV79592.1"/>
    </source>
</evidence>
<accession>A0A2N3VD81</accession>
<evidence type="ECO:0000313" key="2">
    <source>
        <dbReference type="Proteomes" id="UP000233766"/>
    </source>
</evidence>
<comment type="caution">
    <text evidence="1">The sequence shown here is derived from an EMBL/GenBank/DDBJ whole genome shotgun (WGS) entry which is preliminary data.</text>
</comment>
<dbReference type="Proteomes" id="UP000233766">
    <property type="component" value="Unassembled WGS sequence"/>
</dbReference>
<dbReference type="EMBL" id="PJMW01000002">
    <property type="protein sequence ID" value="PKV79592.1"/>
    <property type="molecule type" value="Genomic_DNA"/>
</dbReference>
<organism evidence="1 2">
    <name type="scientific">Nocardia fluminea</name>
    <dbReference type="NCBI Taxonomy" id="134984"/>
    <lineage>
        <taxon>Bacteria</taxon>
        <taxon>Bacillati</taxon>
        <taxon>Actinomycetota</taxon>
        <taxon>Actinomycetes</taxon>
        <taxon>Mycobacteriales</taxon>
        <taxon>Nocardiaceae</taxon>
        <taxon>Nocardia</taxon>
    </lineage>
</organism>
<dbReference type="AlphaFoldDB" id="A0A2N3VD81"/>